<keyword evidence="2" id="KW-1185">Reference proteome</keyword>
<protein>
    <submittedName>
        <fullName evidence="1">Uncharacterized protein</fullName>
    </submittedName>
</protein>
<sequence>METPRLYIEDLRFEIGSIELTGPASTEALLAVLTPHPNGGKSSLNQAQIFQSLQGLTNPSALTANAVLAFSIQDPRLRYPPRRQEGWDDEKLQMRLMENIAEWPAERELEANLLFDRNARHRAAGLPAQQTINKRRSAISPGAFLKPTSTDPEIPALLLAARSASGTQTQGSWTLMLPWKCVLPVWHSLVHYPLISGGNPRFAGVNECMQVAFERSMPWFPADFLGTDAGAEWELQQREKRKTAYARRPKSKRTEWASLDLGAGRRGEVGDGLACDFELLFGLQRNETAEQQPDKAAAAAVANTDGMEGIEMTAAVPDKPKTSPLKLLNQVSKSHWESLAKAATSASLPAVPVNAIITIRVSILGRGVALSCARIYRLPRAETAVPASSTIEVPSTVPYEEDTAKELRTLPHNLRAQWLAKLPSVPEHAPGSKKQQRTRPRDLQERMRLLARELTAKPLPYPLPPANHDSIDGGHHPLVPDTGDLIGFVTSGSFNMAHGRGTAVGAIAVEKVLADLRATPNEAQLCIVRNAGQNAPLTTPPAIQSRLFKFDRYLRWSPLVFTVIIIPTTPYFVSQNFEQLYQQLAMETDIPTSVSGGCLCEKIRYTVTFPKGHSFIDATSTCQCSQCRKQTGSLIFRVHKVPRSSLEYSSQSTLKTYKASKENSRGFCSECGSLIFWAHDGGEAVSLCVGTFDNDVLQKHGKLLTYAVRHLYCVNDIPGVTDHLPGRQVSG</sequence>
<name>A0ACC1ME66_9HYPO</name>
<accession>A0ACC1ME66</accession>
<dbReference type="EMBL" id="JANJQO010003039">
    <property type="protein sequence ID" value="KAJ2965322.1"/>
    <property type="molecule type" value="Genomic_DNA"/>
</dbReference>
<evidence type="ECO:0000313" key="1">
    <source>
        <dbReference type="EMBL" id="KAJ2965322.1"/>
    </source>
</evidence>
<reference evidence="1" key="1">
    <citation type="submission" date="2022-08" db="EMBL/GenBank/DDBJ databases">
        <title>Genome Sequence of Lecanicillium fungicola.</title>
        <authorList>
            <person name="Buettner E."/>
        </authorList>
    </citation>
    <scope>NUCLEOTIDE SEQUENCE</scope>
    <source>
        <strain evidence="1">Babe33</strain>
    </source>
</reference>
<evidence type="ECO:0000313" key="2">
    <source>
        <dbReference type="Proteomes" id="UP001143910"/>
    </source>
</evidence>
<gene>
    <name evidence="1" type="ORF">NQ176_g10671</name>
</gene>
<dbReference type="Proteomes" id="UP001143910">
    <property type="component" value="Unassembled WGS sequence"/>
</dbReference>
<comment type="caution">
    <text evidence="1">The sequence shown here is derived from an EMBL/GenBank/DDBJ whole genome shotgun (WGS) entry which is preliminary data.</text>
</comment>
<proteinExistence type="predicted"/>
<organism evidence="1 2">
    <name type="scientific">Zarea fungicola</name>
    <dbReference type="NCBI Taxonomy" id="93591"/>
    <lineage>
        <taxon>Eukaryota</taxon>
        <taxon>Fungi</taxon>
        <taxon>Dikarya</taxon>
        <taxon>Ascomycota</taxon>
        <taxon>Pezizomycotina</taxon>
        <taxon>Sordariomycetes</taxon>
        <taxon>Hypocreomycetidae</taxon>
        <taxon>Hypocreales</taxon>
        <taxon>Cordycipitaceae</taxon>
        <taxon>Zarea</taxon>
    </lineage>
</organism>